<protein>
    <submittedName>
        <fullName evidence="2">Uncharacterized protein</fullName>
    </submittedName>
</protein>
<keyword evidence="1" id="KW-0812">Transmembrane</keyword>
<dbReference type="EMBL" id="LFXJ01000005">
    <property type="protein sequence ID" value="KMY32379.1"/>
    <property type="molecule type" value="Genomic_DNA"/>
</dbReference>
<evidence type="ECO:0000313" key="2">
    <source>
        <dbReference type="EMBL" id="KMY32379.1"/>
    </source>
</evidence>
<dbReference type="Proteomes" id="UP000037326">
    <property type="component" value="Unassembled WGS sequence"/>
</dbReference>
<dbReference type="AlphaFoldDB" id="A0A0K9FCR6"/>
<dbReference type="GeneID" id="96598515"/>
<feature type="transmembrane region" description="Helical" evidence="1">
    <location>
        <begin position="7"/>
        <end position="24"/>
    </location>
</feature>
<sequence>MMLLKKWIINLGGFLILNFIFLIFDSTFVDTNFNFGDFGNRILQTELFTEWLSFYENPFFNIVAIFAALQLIIISLYDISKKITGNDDFLNFNIMD</sequence>
<reference evidence="3" key="1">
    <citation type="submission" date="2015-07" db="EMBL/GenBank/DDBJ databases">
        <authorList>
            <consortium name="Consortium for Microbial Forensics and Genomics (microFORGE)"/>
            <person name="Knight B.M."/>
            <person name="Roberts D.P."/>
            <person name="Lin D."/>
            <person name="Hari K."/>
            <person name="Fletcher J."/>
            <person name="Melcher U."/>
            <person name="Blagden T."/>
            <person name="Winegar R.A."/>
        </authorList>
    </citation>
    <scope>NUCLEOTIDE SEQUENCE [LARGE SCALE GENOMIC DNA]</scope>
    <source>
        <strain evidence="3">DSM 23493</strain>
    </source>
</reference>
<feature type="transmembrane region" description="Helical" evidence="1">
    <location>
        <begin position="59"/>
        <end position="77"/>
    </location>
</feature>
<comment type="caution">
    <text evidence="2">The sequence shown here is derived from an EMBL/GenBank/DDBJ whole genome shotgun (WGS) entry which is preliminary data.</text>
</comment>
<gene>
    <name evidence="2" type="ORF">ACZ11_09620</name>
</gene>
<keyword evidence="1" id="KW-1133">Transmembrane helix</keyword>
<organism evidence="2 3">
    <name type="scientific">Lysinibacillus xylanilyticus</name>
    <dbReference type="NCBI Taxonomy" id="582475"/>
    <lineage>
        <taxon>Bacteria</taxon>
        <taxon>Bacillati</taxon>
        <taxon>Bacillota</taxon>
        <taxon>Bacilli</taxon>
        <taxon>Bacillales</taxon>
        <taxon>Bacillaceae</taxon>
        <taxon>Lysinibacillus</taxon>
    </lineage>
</organism>
<dbReference type="InterPro" id="IPR025627">
    <property type="entry name" value="YfzA"/>
</dbReference>
<dbReference type="RefSeq" id="WP_049665598.1">
    <property type="nucleotide sequence ID" value="NZ_LFXJ01000005.1"/>
</dbReference>
<keyword evidence="1" id="KW-0472">Membrane</keyword>
<evidence type="ECO:0000256" key="1">
    <source>
        <dbReference type="SAM" id="Phobius"/>
    </source>
</evidence>
<dbReference type="OrthoDB" id="2638799at2"/>
<evidence type="ECO:0000313" key="3">
    <source>
        <dbReference type="Proteomes" id="UP000037326"/>
    </source>
</evidence>
<accession>A0A0K9FCR6</accession>
<dbReference type="Pfam" id="PF14118">
    <property type="entry name" value="YfzA"/>
    <property type="match status" value="1"/>
</dbReference>
<name>A0A0K9FCR6_9BACI</name>
<dbReference type="PATRIC" id="fig|582475.4.peg.1495"/>
<proteinExistence type="predicted"/>